<keyword evidence="3" id="KW-1185">Reference proteome</keyword>
<gene>
    <name evidence="2" type="ORF">L1I30_03865</name>
</gene>
<dbReference type="SUPFAM" id="SSF56300">
    <property type="entry name" value="Metallo-dependent phosphatases"/>
    <property type="match status" value="1"/>
</dbReference>
<reference evidence="2" key="1">
    <citation type="submission" date="2022-01" db="EMBL/GenBank/DDBJ databases">
        <title>Gillisia lutea sp. nov., isolated from marine plastic residues from the Malvarosa beach (Valencia, Spain).</title>
        <authorList>
            <person name="Vidal-Verdu A."/>
            <person name="Molina-Menor E."/>
            <person name="Satari L."/>
            <person name="Pascual J."/>
            <person name="Pereto J."/>
            <person name="Porcar M."/>
        </authorList>
    </citation>
    <scope>NUCLEOTIDE SEQUENCE</scope>
    <source>
        <strain evidence="2">M10.2A</strain>
    </source>
</reference>
<feature type="signal peptide" evidence="1">
    <location>
        <begin position="1"/>
        <end position="33"/>
    </location>
</feature>
<dbReference type="InterPro" id="IPR029052">
    <property type="entry name" value="Metallo-depent_PP-like"/>
</dbReference>
<organism evidence="2 3">
    <name type="scientific">Gillisia lutea</name>
    <dbReference type="NCBI Taxonomy" id="2909668"/>
    <lineage>
        <taxon>Bacteria</taxon>
        <taxon>Pseudomonadati</taxon>
        <taxon>Bacteroidota</taxon>
        <taxon>Flavobacteriia</taxon>
        <taxon>Flavobacteriales</taxon>
        <taxon>Flavobacteriaceae</taxon>
        <taxon>Gillisia</taxon>
    </lineage>
</organism>
<protein>
    <submittedName>
        <fullName evidence="2">Metallophosphatase</fullName>
    </submittedName>
</protein>
<feature type="chain" id="PRO_5045877131" evidence="1">
    <location>
        <begin position="34"/>
        <end position="1203"/>
    </location>
</feature>
<keyword evidence="1" id="KW-0732">Signal</keyword>
<dbReference type="EMBL" id="JAKGTH010000006">
    <property type="protein sequence ID" value="MCF4100795.1"/>
    <property type="molecule type" value="Genomic_DNA"/>
</dbReference>
<evidence type="ECO:0000313" key="2">
    <source>
        <dbReference type="EMBL" id="MCF4100795.1"/>
    </source>
</evidence>
<sequence>MQNQITDFNFKGFLKLSTINILLLLFSNNIAFAQEEKSGTENSISKTVYFTANTGLENEGTSNSVLKQIVASSKKDKDASFVLLGNLTSNNGYPKEGKQRDEEEKFIKEHLFTPLKDFNGSIIYTPGVNEWNKGGHKNIDDLESFLQDNSKGKFWPNDGCALEHESLSDNVELVMVDSQWFLEDWDEHPYINNKCDLKTREQFFVEFADEIKDNQGKTVIVAIHHPILTNTKYGFINKIGGFSKNTYQNDRQKELHSRLETIARQFDDVIFVSGNDRNLQYLDHHEVPQIISGATISPQSAKIKKEGHFASSKIGYAKLEVYKDGSSKVYFYEALENSSNLLFAKDIKRQRTRLDEVSFKPRSNYGKTEMSSIYTEEETEKSGFYKWIWGDHYREIYSKKIAAPTLFLEDLPGNVKPISEGGGHQSRSLRLINDNENEFTLRALRKSAIRFIQNNVKEHYVGDIVENTIAERVVMDYYTTAHPYAQFATNDLMEALNIYHINPEIFYVPKQKGLGIYNDEYGDELYMLEKHVGDENKEFEEFGKPDDILSTSDLLEEIQESKDAYVDEDEYIKARLFDMLVGDWDRHQDQWRWSEFSEDGNKKKYEPIPRDRDQAFSKYDGPIIDLLKLGVPAFRAMQSYGPELKQLKWFNVAGYPLDNALIKTSKWEDWKKQVTFIQENLTDEKIDAAFANLPKDVKDESITQIKKNLKLRRGNLEEIARNYYNYLSRFQTVIGTEEDDQFLITRKDNGITEISITKDDKVVFTNEYDAKKTKEIWIYGLDGDDEFKIEGKGSNLIQLKILGGEENDIYDFENTHNAKLYDYKSKKNTIKNKASHKWLVDSYEINNYDYTKRKYSQNTIFPSLGYSSDAGLKAGISDTYTTYGLAKNPFTTQHTLAANYYFATSGLELDYKGEFAHIFYNWNLGIDAYYSSPNFTLNYFGTGNDTRYDDGEVDLDYNRVNIEQLRFAPSLIWNNDRGSKFYIKPIIEALEVSNNEDRFINDTFNEDNDVFDEQLYGGIEASYQYLNKEHNPGYPNLGMQFDITSGYKTNIDEHNNEFAYVKPALSIDYPLHPSGVAVLATKIGADFIIGDNYEFYHAATLGGNNSLRAYRNERFNGKSAFYQSTDLRVGIMKLKTNFIPLRLGLTAGFDYGRVWTENDNSEKWHNGYGGSVFVNGFSAFTGNVGYYTSSEGARVVFTFGFKF</sequence>
<dbReference type="Proteomes" id="UP001179363">
    <property type="component" value="Unassembled WGS sequence"/>
</dbReference>
<name>A0ABS9ED53_9FLAO</name>
<dbReference type="Gene3D" id="3.60.21.10">
    <property type="match status" value="1"/>
</dbReference>
<comment type="caution">
    <text evidence="2">The sequence shown here is derived from an EMBL/GenBank/DDBJ whole genome shotgun (WGS) entry which is preliminary data.</text>
</comment>
<accession>A0ABS9ED53</accession>
<proteinExistence type="predicted"/>
<evidence type="ECO:0000313" key="3">
    <source>
        <dbReference type="Proteomes" id="UP001179363"/>
    </source>
</evidence>
<dbReference type="RefSeq" id="WP_236132931.1">
    <property type="nucleotide sequence ID" value="NZ_JAKGTH010000006.1"/>
</dbReference>
<evidence type="ECO:0000256" key="1">
    <source>
        <dbReference type="SAM" id="SignalP"/>
    </source>
</evidence>